<proteinExistence type="predicted"/>
<evidence type="ECO:0000313" key="2">
    <source>
        <dbReference type="EMBL" id="MBC9786094.1"/>
    </source>
</evidence>
<sequence>MKAYLIDPKKTLGSIVTAIRFFNALRSELEQYVEVVSLCSENVLKSVQFTDNDVLIIFNRPDNNYDSLITEVLTRGINTNTEVIPVALDRDTRTPHTLISTRQSFDVVDQINLRSLTSSSLETIAVVLARVVVVKLKPNLSRTRMCFFLSHRRADGEIFAATLYRELCIRAEHTFRDLTEVLVGEDAQEVIERNLCKSDVVLFLDTPKAGESKWVARELQLALALNIPIVWIKVGLVDGRSELPVRPAREPHLHLGDLSSSDKTLNPEVIESIIETAFKVCMESGHNVFDRINRLKSVISFEGANIIELDQKNLIYEVQLPRRGFRYPQRPMTHLVQFYGRHPEDSDIQLFDKNIQAMGYIAHPKHGHLVDAALLLAPSQGTCIKNFSPGFFYVDSADEYLTNIHKYISVPPRNGNKKNGVIISGSFPMCGPIYQQNLTTAIHALTQAILDCGGRVIFGGHPTFQPLIFDLAKRRCPYDYKEAIRLYISKYFVSDKEIETFKQYSTVIPTKIIDGNREKSLTVMRQAMINDENALGLVALGGRSKPNGTLSGVDEEIEMALRKNLPVYLIGSCGGRVSEIASELDSQGWVKIINNMNTLENRELLLSLDYTTLALKILDRLGL</sequence>
<keyword evidence="3" id="KW-1185">Reference proteome</keyword>
<dbReference type="Gene3D" id="3.40.50.10140">
    <property type="entry name" value="Toll/interleukin-1 receptor homology (TIR) domain"/>
    <property type="match status" value="1"/>
</dbReference>
<comment type="caution">
    <text evidence="2">The sequence shown here is derived from an EMBL/GenBank/DDBJ whole genome shotgun (WGS) entry which is preliminary data.</text>
</comment>
<evidence type="ECO:0000313" key="3">
    <source>
        <dbReference type="Proteomes" id="UP000617402"/>
    </source>
</evidence>
<dbReference type="EMBL" id="JACVHF010000025">
    <property type="protein sequence ID" value="MBC9786094.1"/>
    <property type="molecule type" value="Genomic_DNA"/>
</dbReference>
<dbReference type="InterPro" id="IPR035897">
    <property type="entry name" value="Toll_tir_struct_dom_sf"/>
</dbReference>
<dbReference type="RefSeq" id="WP_188041520.1">
    <property type="nucleotide sequence ID" value="NZ_JACVHF010000025.1"/>
</dbReference>
<dbReference type="Pfam" id="PF13676">
    <property type="entry name" value="TIR_2"/>
    <property type="match status" value="1"/>
</dbReference>
<protein>
    <submittedName>
        <fullName evidence="2">TIR domain-containing protein</fullName>
    </submittedName>
</protein>
<dbReference type="SUPFAM" id="SSF52200">
    <property type="entry name" value="Toll/Interleukin receptor TIR domain"/>
    <property type="match status" value="1"/>
</dbReference>
<reference evidence="2 3" key="1">
    <citation type="submission" date="2020-07" db="EMBL/GenBank/DDBJ databases">
        <title>Draft whole-genome sequence of Heliobacterium chlorum DSM 3682, type strain.</title>
        <authorList>
            <person name="Kyndt J.A."/>
            <person name="Meyer T.E."/>
            <person name="Imhoff J.F."/>
        </authorList>
    </citation>
    <scope>NUCLEOTIDE SEQUENCE [LARGE SCALE GENOMIC DNA]</scope>
    <source>
        <strain evidence="2 3">DSM 3682</strain>
    </source>
</reference>
<dbReference type="Pfam" id="PF18180">
    <property type="entry name" value="LD_cluster3"/>
    <property type="match status" value="1"/>
</dbReference>
<dbReference type="InterPro" id="IPR000157">
    <property type="entry name" value="TIR_dom"/>
</dbReference>
<dbReference type="Proteomes" id="UP000617402">
    <property type="component" value="Unassembled WGS sequence"/>
</dbReference>
<dbReference type="InterPro" id="IPR041197">
    <property type="entry name" value="LD_cluster3"/>
</dbReference>
<evidence type="ECO:0000259" key="1">
    <source>
        <dbReference type="Pfam" id="PF13676"/>
    </source>
</evidence>
<feature type="domain" description="TIR" evidence="1">
    <location>
        <begin position="147"/>
        <end position="235"/>
    </location>
</feature>
<gene>
    <name evidence="2" type="ORF">H1S01_16615</name>
</gene>
<name>A0ABR7T5N7_HELCL</name>
<accession>A0ABR7T5N7</accession>
<organism evidence="2 3">
    <name type="scientific">Heliobacterium chlorum</name>
    <dbReference type="NCBI Taxonomy" id="2698"/>
    <lineage>
        <taxon>Bacteria</taxon>
        <taxon>Bacillati</taxon>
        <taxon>Bacillota</taxon>
        <taxon>Clostridia</taxon>
        <taxon>Eubacteriales</taxon>
        <taxon>Heliobacteriaceae</taxon>
        <taxon>Heliobacterium</taxon>
    </lineage>
</organism>